<evidence type="ECO:0000256" key="1">
    <source>
        <dbReference type="SAM" id="MobiDB-lite"/>
    </source>
</evidence>
<protein>
    <submittedName>
        <fullName evidence="3">Uncharacterized protein</fullName>
    </submittedName>
</protein>
<feature type="compositionally biased region" description="Polar residues" evidence="1">
    <location>
        <begin position="262"/>
        <end position="272"/>
    </location>
</feature>
<feature type="compositionally biased region" description="Polar residues" evidence="1">
    <location>
        <begin position="24"/>
        <end position="33"/>
    </location>
</feature>
<proteinExistence type="predicted"/>
<accession>A0A8E2EL96</accession>
<feature type="region of interest" description="Disordered" evidence="1">
    <location>
        <begin position="782"/>
        <end position="808"/>
    </location>
</feature>
<keyword evidence="2" id="KW-1133">Transmembrane helix</keyword>
<feature type="region of interest" description="Disordered" evidence="1">
    <location>
        <begin position="425"/>
        <end position="446"/>
    </location>
</feature>
<feature type="region of interest" description="Disordered" evidence="1">
    <location>
        <begin position="1"/>
        <end position="186"/>
    </location>
</feature>
<feature type="region of interest" description="Disordered" evidence="1">
    <location>
        <begin position="479"/>
        <end position="590"/>
    </location>
</feature>
<keyword evidence="4" id="KW-1185">Reference proteome</keyword>
<name>A0A8E2EL96_9PEZI</name>
<feature type="compositionally biased region" description="Basic and acidic residues" evidence="1">
    <location>
        <begin position="98"/>
        <end position="110"/>
    </location>
</feature>
<dbReference type="OrthoDB" id="5402622at2759"/>
<feature type="region of interest" description="Disordered" evidence="1">
    <location>
        <begin position="706"/>
        <end position="767"/>
    </location>
</feature>
<feature type="region of interest" description="Disordered" evidence="1">
    <location>
        <begin position="643"/>
        <end position="685"/>
    </location>
</feature>
<feature type="compositionally biased region" description="Polar residues" evidence="1">
    <location>
        <begin position="706"/>
        <end position="716"/>
    </location>
</feature>
<keyword evidence="2" id="KW-0472">Membrane</keyword>
<feature type="compositionally biased region" description="Low complexity" evidence="1">
    <location>
        <begin position="873"/>
        <end position="891"/>
    </location>
</feature>
<sequence>MANTLQPGRSGSRGGSSINHGSGKASSSTQSESPLEMESVEDHDFVYRRHRGRRSGGFLLDSAFPPTSSTRTPPRHGQWEDVDNKAKRKAHDAQLPVDSEKLGRLRRDNEASAGSSPLSREISLADYGIEENTRQNGATDERYSNQRHIAKSRISTEGGAAERTRAASPDAAVDHPPPSRGAIDPNQIVHMALNLSESRRRNLSAGQLVAPPASSSRRVTSANPPLPGSYQNYGTGGSLRQHFQQQRRASRNISPGMGRASPSASRQVSSTSARNILGPDLALKGQKYAYTFSDATLARRDKARAYIELSMEYLRLLQHLPPLKPDASAPGNFIVSTSNVQGTSNVQLSRVPSYANNKYGLGRPYNPLQFIRNRRTRARERKALEHVSKEFEDVEKVKSWVDNVEAKARLPGYRQEDTVMLPEFHEDHGEKDPLPGKPPRPRMGWTFSPPELFADAYWLEQNDNKSLIEDRYGNKIFTPKKQNEYLQPRSSKEYPEKRRKSWIEPILAGASSEPPTGEESDGISERGRKRRLLIPGLRGDGSGYIKKHGWRGSRNQSRSYSDASGSEDNSGIYKSRKPKRMASNEDNIGPLERHMKEMLEKEANEAYGISPSVGSPDQWGDGRPALPEEVTTVPDIVKHAKENGKAREAQFKEAMPRSYERGTDPVSSDSLREPRSSFEDLDYTEPNTPIMTNFLPAIGLDISPLDSRQSSLNENQKNPKLDALRSDGSVQGQRLEPEFVADKHKRGSRQTSGDSTESTGTNVGKATAPSSVKYLLTHKKNDSVGSLIGSPEKKSRKHSKDAKDTGSAVTRFFKGGRIGDIVRTEGSKVGEFIFRRDPPAEDSDNISLSTRHSLDSSESDEGSNSSKTKPRPKALSLTTTSATAGCATSKKNNGYHLPLPSFRSSAISQLPPSSQPDSDLDPAYATDSQIPDHHIYRQALARKKSRSPRFSRLAPPRMDMTSISTHSSPAPSRARSPSAARERLNAVLERPGTVGRGGPPATSLSKPTLSPSSYSNRRSNSRPNMDGKRHWSITDRSSPSRPKSTSTYTVTKADIARIRALLLCSGIKAREISRRASSYRSPPPAFLTRAAKTANAELIPVRRKEEHVLAARILVRSLETSTVQQHDSAERFRAETSKALQAHMAKLKQKVEDELFPRVRASGDEALAITGQVAGQAPLLVKEVSDKVDAMMRMRRRRMRWVRRIGWMLVEWVVLGVMWWVWFVVVLVRLARGFVVGIARGVRWLLWV</sequence>
<feature type="compositionally biased region" description="Polar residues" evidence="1">
    <location>
        <begin position="553"/>
        <end position="569"/>
    </location>
</feature>
<reference evidence="3 4" key="1">
    <citation type="journal article" date="2016" name="Nat. Commun.">
        <title>Ectomycorrhizal ecology is imprinted in the genome of the dominant symbiotic fungus Cenococcum geophilum.</title>
        <authorList>
            <consortium name="DOE Joint Genome Institute"/>
            <person name="Peter M."/>
            <person name="Kohler A."/>
            <person name="Ohm R.A."/>
            <person name="Kuo A."/>
            <person name="Krutzmann J."/>
            <person name="Morin E."/>
            <person name="Arend M."/>
            <person name="Barry K.W."/>
            <person name="Binder M."/>
            <person name="Choi C."/>
            <person name="Clum A."/>
            <person name="Copeland A."/>
            <person name="Grisel N."/>
            <person name="Haridas S."/>
            <person name="Kipfer T."/>
            <person name="LaButti K."/>
            <person name="Lindquist E."/>
            <person name="Lipzen A."/>
            <person name="Maire R."/>
            <person name="Meier B."/>
            <person name="Mihaltcheva S."/>
            <person name="Molinier V."/>
            <person name="Murat C."/>
            <person name="Poggeler S."/>
            <person name="Quandt C.A."/>
            <person name="Sperisen C."/>
            <person name="Tritt A."/>
            <person name="Tisserant E."/>
            <person name="Crous P.W."/>
            <person name="Henrissat B."/>
            <person name="Nehls U."/>
            <person name="Egli S."/>
            <person name="Spatafora J.W."/>
            <person name="Grigoriev I.V."/>
            <person name="Martin F.M."/>
        </authorList>
    </citation>
    <scope>NUCLEOTIDE SEQUENCE [LARGE SCALE GENOMIC DNA]</scope>
    <source>
        <strain evidence="3 4">CBS 459.81</strain>
    </source>
</reference>
<feature type="compositionally biased region" description="Low complexity" evidence="1">
    <location>
        <begin position="908"/>
        <end position="917"/>
    </location>
</feature>
<feature type="compositionally biased region" description="Low complexity" evidence="1">
    <location>
        <begin position="967"/>
        <end position="979"/>
    </location>
</feature>
<evidence type="ECO:0000256" key="2">
    <source>
        <dbReference type="SAM" id="Phobius"/>
    </source>
</evidence>
<dbReference type="AlphaFoldDB" id="A0A8E2EL96"/>
<organism evidence="3 4">
    <name type="scientific">Lepidopterella palustris CBS 459.81</name>
    <dbReference type="NCBI Taxonomy" id="1314670"/>
    <lineage>
        <taxon>Eukaryota</taxon>
        <taxon>Fungi</taxon>
        <taxon>Dikarya</taxon>
        <taxon>Ascomycota</taxon>
        <taxon>Pezizomycotina</taxon>
        <taxon>Dothideomycetes</taxon>
        <taxon>Pleosporomycetidae</taxon>
        <taxon>Mytilinidiales</taxon>
        <taxon>Argynnaceae</taxon>
        <taxon>Lepidopterella</taxon>
    </lineage>
</organism>
<evidence type="ECO:0000313" key="4">
    <source>
        <dbReference type="Proteomes" id="UP000250266"/>
    </source>
</evidence>
<dbReference type="PANTHER" id="PTHR38426">
    <property type="entry name" value="MAINTENANCE OF TELOMERE CAPPING PROTEIN 4"/>
    <property type="match status" value="1"/>
</dbReference>
<feature type="compositionally biased region" description="Polar residues" evidence="1">
    <location>
        <begin position="241"/>
        <end position="253"/>
    </location>
</feature>
<feature type="region of interest" description="Disordered" evidence="1">
    <location>
        <begin position="833"/>
        <end position="1048"/>
    </location>
</feature>
<dbReference type="PANTHER" id="PTHR38426:SF1">
    <property type="entry name" value="MAINTENANCE OF TELOMERE CAPPING PROTEIN 4"/>
    <property type="match status" value="1"/>
</dbReference>
<feature type="region of interest" description="Disordered" evidence="1">
    <location>
        <begin position="203"/>
        <end position="272"/>
    </location>
</feature>
<feature type="compositionally biased region" description="Polar residues" evidence="1">
    <location>
        <begin position="749"/>
        <end position="767"/>
    </location>
</feature>
<feature type="compositionally biased region" description="Basic and acidic residues" evidence="1">
    <location>
        <begin position="643"/>
        <end position="663"/>
    </location>
</feature>
<feature type="region of interest" description="Disordered" evidence="1">
    <location>
        <begin position="608"/>
        <end position="627"/>
    </location>
</feature>
<feature type="compositionally biased region" description="Low complexity" evidence="1">
    <location>
        <begin position="1036"/>
        <end position="1047"/>
    </location>
</feature>
<feature type="transmembrane region" description="Helical" evidence="2">
    <location>
        <begin position="1201"/>
        <end position="1222"/>
    </location>
</feature>
<gene>
    <name evidence="3" type="ORF">K432DRAFT_377049</name>
</gene>
<dbReference type="EMBL" id="KV744809">
    <property type="protein sequence ID" value="OCK86086.1"/>
    <property type="molecule type" value="Genomic_DNA"/>
</dbReference>
<feature type="compositionally biased region" description="Basic residues" evidence="1">
    <location>
        <begin position="940"/>
        <end position="949"/>
    </location>
</feature>
<feature type="compositionally biased region" description="Polar residues" evidence="1">
    <location>
        <begin position="213"/>
        <end position="233"/>
    </location>
</feature>
<evidence type="ECO:0000313" key="3">
    <source>
        <dbReference type="EMBL" id="OCK86086.1"/>
    </source>
</evidence>
<dbReference type="Proteomes" id="UP000250266">
    <property type="component" value="Unassembled WGS sequence"/>
</dbReference>
<feature type="compositionally biased region" description="Basic and acidic residues" evidence="1">
    <location>
        <begin position="425"/>
        <end position="434"/>
    </location>
</feature>
<dbReference type="InterPro" id="IPR038769">
    <property type="entry name" value="MTC4"/>
</dbReference>
<keyword evidence="2" id="KW-0812">Transmembrane</keyword>
<feature type="compositionally biased region" description="Low complexity" evidence="1">
    <location>
        <begin position="999"/>
        <end position="1024"/>
    </location>
</feature>